<gene>
    <name evidence="5" type="ORF">GC096_17110</name>
</gene>
<reference evidence="5 6" key="1">
    <citation type="submission" date="2019-10" db="EMBL/GenBank/DDBJ databases">
        <title>Description of Paenibacillus humi sp. nov.</title>
        <authorList>
            <person name="Carlier A."/>
            <person name="Qi S."/>
        </authorList>
    </citation>
    <scope>NUCLEOTIDE SEQUENCE [LARGE SCALE GENOMIC DNA]</scope>
    <source>
        <strain evidence="5 6">LMG 31461</strain>
    </source>
</reference>
<name>A0ABX1XBE4_9BACL</name>
<organism evidence="5 6">
    <name type="scientific">Paenibacillus plantarum</name>
    <dbReference type="NCBI Taxonomy" id="2654975"/>
    <lineage>
        <taxon>Bacteria</taxon>
        <taxon>Bacillati</taxon>
        <taxon>Bacillota</taxon>
        <taxon>Bacilli</taxon>
        <taxon>Bacillales</taxon>
        <taxon>Paenibacillaceae</taxon>
        <taxon>Paenibacillus</taxon>
    </lineage>
</organism>
<evidence type="ECO:0000256" key="3">
    <source>
        <dbReference type="ARBA" id="ARBA00048505"/>
    </source>
</evidence>
<dbReference type="Pfam" id="PF00753">
    <property type="entry name" value="Lactamase_B"/>
    <property type="match status" value="1"/>
</dbReference>
<proteinExistence type="predicted"/>
<dbReference type="RefSeq" id="WP_171631854.1">
    <property type="nucleotide sequence ID" value="NZ_WHNY01000057.1"/>
</dbReference>
<comment type="function">
    <text evidence="2">Counteracts the endogenous Pycsar antiviral defense system. Phosphodiesterase that enables metal-dependent hydrolysis of host cyclic nucleotide Pycsar defense signals such as cCMP and cUMP.</text>
</comment>
<dbReference type="InterPro" id="IPR001279">
    <property type="entry name" value="Metallo-B-lactamas"/>
</dbReference>
<comment type="catalytic activity">
    <reaction evidence="1">
        <text>3',5'-cyclic CMP + H2O = CMP + H(+)</text>
        <dbReference type="Rhea" id="RHEA:72675"/>
        <dbReference type="ChEBI" id="CHEBI:15377"/>
        <dbReference type="ChEBI" id="CHEBI:15378"/>
        <dbReference type="ChEBI" id="CHEBI:58003"/>
        <dbReference type="ChEBI" id="CHEBI:60377"/>
    </reaction>
    <physiologicalReaction direction="left-to-right" evidence="1">
        <dbReference type="Rhea" id="RHEA:72676"/>
    </physiologicalReaction>
</comment>
<dbReference type="Gene3D" id="3.60.15.10">
    <property type="entry name" value="Ribonuclease Z/Hydroxyacylglutathione hydrolase-like"/>
    <property type="match status" value="1"/>
</dbReference>
<sequence>MKLTERVYVVGGGSLGYGLSSPYDCNVYAIDSEEGVLLIDAGSGLGEDAILNRLRDDGIMPERVNALVLTHAHSDHAGGARGLKDQLGLLVMASKRTAAIVESGDEAQLGLEQARRDGIYPEQYQFKSCPVDRILREGDIISRGAFRLRVLYVPGHSHDMIALFDDSSQTLFAADTVFSGGKLAIIDTEDFSMKDYRSTIAKLSSLKVERLFAGHGEALLERGGDAVRLAHERFEQEHPPLSIV</sequence>
<comment type="catalytic activity">
    <reaction evidence="3">
        <text>3',5'-cyclic UMP + H2O = UMP + H(+)</text>
        <dbReference type="Rhea" id="RHEA:70575"/>
        <dbReference type="ChEBI" id="CHEBI:15377"/>
        <dbReference type="ChEBI" id="CHEBI:15378"/>
        <dbReference type="ChEBI" id="CHEBI:57865"/>
        <dbReference type="ChEBI" id="CHEBI:184387"/>
    </reaction>
    <physiologicalReaction direction="left-to-right" evidence="3">
        <dbReference type="Rhea" id="RHEA:70576"/>
    </physiologicalReaction>
</comment>
<keyword evidence="6" id="KW-1185">Reference proteome</keyword>
<evidence type="ECO:0000259" key="4">
    <source>
        <dbReference type="SMART" id="SM00849"/>
    </source>
</evidence>
<dbReference type="PANTHER" id="PTHR42951:SF4">
    <property type="entry name" value="ACYL-COENZYME A THIOESTERASE MBLAC2"/>
    <property type="match status" value="1"/>
</dbReference>
<dbReference type="EMBL" id="WHNY01000057">
    <property type="protein sequence ID" value="NOU65757.1"/>
    <property type="molecule type" value="Genomic_DNA"/>
</dbReference>
<dbReference type="SUPFAM" id="SSF56281">
    <property type="entry name" value="Metallo-hydrolase/oxidoreductase"/>
    <property type="match status" value="1"/>
</dbReference>
<evidence type="ECO:0000256" key="1">
    <source>
        <dbReference type="ARBA" id="ARBA00034221"/>
    </source>
</evidence>
<evidence type="ECO:0000256" key="2">
    <source>
        <dbReference type="ARBA" id="ARBA00034301"/>
    </source>
</evidence>
<dbReference type="SMART" id="SM00849">
    <property type="entry name" value="Lactamase_B"/>
    <property type="match status" value="1"/>
</dbReference>
<evidence type="ECO:0000313" key="6">
    <source>
        <dbReference type="Proteomes" id="UP000653578"/>
    </source>
</evidence>
<dbReference type="InterPro" id="IPR050855">
    <property type="entry name" value="NDM-1-like"/>
</dbReference>
<evidence type="ECO:0000313" key="5">
    <source>
        <dbReference type="EMBL" id="NOU65757.1"/>
    </source>
</evidence>
<protein>
    <submittedName>
        <fullName evidence="5">MBL fold metallo-hydrolase</fullName>
    </submittedName>
</protein>
<dbReference type="Proteomes" id="UP000653578">
    <property type="component" value="Unassembled WGS sequence"/>
</dbReference>
<accession>A0ABX1XBE4</accession>
<dbReference type="PANTHER" id="PTHR42951">
    <property type="entry name" value="METALLO-BETA-LACTAMASE DOMAIN-CONTAINING"/>
    <property type="match status" value="1"/>
</dbReference>
<comment type="caution">
    <text evidence="5">The sequence shown here is derived from an EMBL/GenBank/DDBJ whole genome shotgun (WGS) entry which is preliminary data.</text>
</comment>
<feature type="domain" description="Metallo-beta-lactamase" evidence="4">
    <location>
        <begin position="24"/>
        <end position="215"/>
    </location>
</feature>
<dbReference type="InterPro" id="IPR036866">
    <property type="entry name" value="RibonucZ/Hydroxyglut_hydro"/>
</dbReference>